<comment type="catalytic activity">
    <reaction evidence="12 13">
        <text>Endonucleolytic cleavage at a junction such as a reciprocal single-stranded crossover between two homologous DNA duplexes (Holliday junction).</text>
        <dbReference type="EC" id="3.1.21.10"/>
    </reaction>
</comment>
<keyword evidence="3 13" id="KW-0540">Nuclease</keyword>
<evidence type="ECO:0000256" key="11">
    <source>
        <dbReference type="ARBA" id="ARBA00023204"/>
    </source>
</evidence>
<keyword evidence="11 13" id="KW-0234">DNA repair</keyword>
<name>A0A937XET3_UNCW3</name>
<dbReference type="FunFam" id="3.30.420.10:FF:000002">
    <property type="entry name" value="Crossover junction endodeoxyribonuclease RuvC"/>
    <property type="match status" value="1"/>
</dbReference>
<evidence type="ECO:0000256" key="9">
    <source>
        <dbReference type="ARBA" id="ARBA00023125"/>
    </source>
</evidence>
<feature type="binding site" evidence="13">
    <location>
        <position position="7"/>
    </location>
    <ligand>
        <name>Mg(2+)</name>
        <dbReference type="ChEBI" id="CHEBI:18420"/>
        <label>1</label>
    </ligand>
</feature>
<evidence type="ECO:0000256" key="7">
    <source>
        <dbReference type="ARBA" id="ARBA00022801"/>
    </source>
</evidence>
<comment type="caution">
    <text evidence="14">The sequence shown here is derived from an EMBL/GenBank/DDBJ whole genome shotgun (WGS) entry which is preliminary data.</text>
</comment>
<evidence type="ECO:0000256" key="6">
    <source>
        <dbReference type="ARBA" id="ARBA00022763"/>
    </source>
</evidence>
<comment type="subcellular location">
    <subcellularLocation>
        <location evidence="13">Cytoplasm</location>
    </subcellularLocation>
</comment>
<dbReference type="GO" id="GO:0000287">
    <property type="term" value="F:magnesium ion binding"/>
    <property type="evidence" value="ECO:0007669"/>
    <property type="project" value="UniProtKB-UniRule"/>
</dbReference>
<dbReference type="Proteomes" id="UP000779900">
    <property type="component" value="Unassembled WGS sequence"/>
</dbReference>
<dbReference type="InterPro" id="IPR012337">
    <property type="entry name" value="RNaseH-like_sf"/>
</dbReference>
<dbReference type="GO" id="GO:0006310">
    <property type="term" value="P:DNA recombination"/>
    <property type="evidence" value="ECO:0007669"/>
    <property type="project" value="UniProtKB-UniRule"/>
</dbReference>
<sequence length="159" mass="17194">MRILGIDPGLGATGYGIIEDGEATEFGLITTDAGQPTPERLRSLGEGLEEVVRRNRPTICALETLFFKSVGARSVIRSAEARGTIIYVLGRNRIPVTELTPATIKLALTGSGRASKHQMNYMVKRLLSLGERVSEHAADALAAAYCLSRRQPARAGRRC</sequence>
<dbReference type="InterPro" id="IPR036397">
    <property type="entry name" value="RNaseH_sf"/>
</dbReference>
<evidence type="ECO:0000256" key="2">
    <source>
        <dbReference type="ARBA" id="ARBA00022490"/>
    </source>
</evidence>
<keyword evidence="10 13" id="KW-0233">DNA recombination</keyword>
<dbReference type="PRINTS" id="PR00696">
    <property type="entry name" value="RSOLVASERUVC"/>
</dbReference>
<dbReference type="EC" id="3.1.21.10" evidence="13"/>
<dbReference type="GO" id="GO:0048476">
    <property type="term" value="C:Holliday junction resolvase complex"/>
    <property type="evidence" value="ECO:0007669"/>
    <property type="project" value="UniProtKB-UniRule"/>
</dbReference>
<keyword evidence="5 13" id="KW-0255">Endonuclease</keyword>
<evidence type="ECO:0000256" key="1">
    <source>
        <dbReference type="ARBA" id="ARBA00009518"/>
    </source>
</evidence>
<feature type="active site" evidence="13">
    <location>
        <position position="7"/>
    </location>
</feature>
<dbReference type="PANTHER" id="PTHR30194">
    <property type="entry name" value="CROSSOVER JUNCTION ENDODEOXYRIBONUCLEASE RUVC"/>
    <property type="match status" value="1"/>
</dbReference>
<feature type="binding site" evidence="13">
    <location>
        <position position="63"/>
    </location>
    <ligand>
        <name>Mg(2+)</name>
        <dbReference type="ChEBI" id="CHEBI:18420"/>
        <label>2</label>
    </ligand>
</feature>
<protein>
    <recommendedName>
        <fullName evidence="13">Crossover junction endodeoxyribonuclease RuvC</fullName>
        <ecNumber evidence="13">3.1.21.10</ecNumber>
    </recommendedName>
    <alternativeName>
        <fullName evidence="13">Holliday junction nuclease RuvC</fullName>
    </alternativeName>
    <alternativeName>
        <fullName evidence="13">Holliday junction resolvase RuvC</fullName>
    </alternativeName>
</protein>
<evidence type="ECO:0000313" key="14">
    <source>
        <dbReference type="EMBL" id="MBM3330351.1"/>
    </source>
</evidence>
<evidence type="ECO:0000256" key="13">
    <source>
        <dbReference type="HAMAP-Rule" id="MF_00034"/>
    </source>
</evidence>
<dbReference type="GO" id="GO:0006281">
    <property type="term" value="P:DNA repair"/>
    <property type="evidence" value="ECO:0007669"/>
    <property type="project" value="UniProtKB-UniRule"/>
</dbReference>
<evidence type="ECO:0000256" key="5">
    <source>
        <dbReference type="ARBA" id="ARBA00022759"/>
    </source>
</evidence>
<dbReference type="HAMAP" id="MF_00034">
    <property type="entry name" value="RuvC"/>
    <property type="match status" value="1"/>
</dbReference>
<proteinExistence type="inferred from homology"/>
<evidence type="ECO:0000313" key="15">
    <source>
        <dbReference type="Proteomes" id="UP000779900"/>
    </source>
</evidence>
<keyword evidence="6 13" id="KW-0227">DNA damage</keyword>
<comment type="similarity">
    <text evidence="1 13">Belongs to the RuvC family.</text>
</comment>
<dbReference type="AlphaFoldDB" id="A0A937XET3"/>
<evidence type="ECO:0000256" key="10">
    <source>
        <dbReference type="ARBA" id="ARBA00023172"/>
    </source>
</evidence>
<evidence type="ECO:0000256" key="12">
    <source>
        <dbReference type="ARBA" id="ARBA00029354"/>
    </source>
</evidence>
<dbReference type="PANTHER" id="PTHR30194:SF3">
    <property type="entry name" value="CROSSOVER JUNCTION ENDODEOXYRIBONUCLEASE RUVC"/>
    <property type="match status" value="1"/>
</dbReference>
<dbReference type="GO" id="GO:0008821">
    <property type="term" value="F:crossover junction DNA endonuclease activity"/>
    <property type="evidence" value="ECO:0007669"/>
    <property type="project" value="UniProtKB-UniRule"/>
</dbReference>
<dbReference type="InterPro" id="IPR002176">
    <property type="entry name" value="X-over_junc_endoDNase_RuvC"/>
</dbReference>
<dbReference type="Gene3D" id="3.30.420.10">
    <property type="entry name" value="Ribonuclease H-like superfamily/Ribonuclease H"/>
    <property type="match status" value="1"/>
</dbReference>
<feature type="binding site" evidence="13">
    <location>
        <position position="136"/>
    </location>
    <ligand>
        <name>Mg(2+)</name>
        <dbReference type="ChEBI" id="CHEBI:18420"/>
        <label>1</label>
    </ligand>
</feature>
<evidence type="ECO:0000256" key="3">
    <source>
        <dbReference type="ARBA" id="ARBA00022722"/>
    </source>
</evidence>
<keyword evidence="9 13" id="KW-0238">DNA-binding</keyword>
<gene>
    <name evidence="13" type="primary">ruvC</name>
    <name evidence="14" type="ORF">FJY68_00710</name>
</gene>
<reference evidence="14" key="1">
    <citation type="submission" date="2019-03" db="EMBL/GenBank/DDBJ databases">
        <title>Lake Tanganyika Metagenome-Assembled Genomes (MAGs).</title>
        <authorList>
            <person name="Tran P."/>
        </authorList>
    </citation>
    <scope>NUCLEOTIDE SEQUENCE</scope>
    <source>
        <strain evidence="14">K_DeepCast_150m_m2_040</strain>
    </source>
</reference>
<keyword evidence="7 13" id="KW-0378">Hydrolase</keyword>
<comment type="subunit">
    <text evidence="13">Homodimer which binds Holliday junction (HJ) DNA. The HJ becomes 2-fold symmetrical on binding to RuvC with unstacked arms; it has a different conformation from HJ DNA in complex with RuvA. In the full resolvosome a probable DNA-RuvA(4)-RuvB(12)-RuvC(2) complex forms which resolves the HJ.</text>
</comment>
<accession>A0A937XET3</accession>
<dbReference type="Pfam" id="PF02075">
    <property type="entry name" value="RuvC"/>
    <property type="match status" value="1"/>
</dbReference>
<dbReference type="EMBL" id="VGIR01000002">
    <property type="protein sequence ID" value="MBM3330351.1"/>
    <property type="molecule type" value="Genomic_DNA"/>
</dbReference>
<keyword evidence="2 13" id="KW-0963">Cytoplasm</keyword>
<dbReference type="GO" id="GO:0005737">
    <property type="term" value="C:cytoplasm"/>
    <property type="evidence" value="ECO:0007669"/>
    <property type="project" value="UniProtKB-SubCell"/>
</dbReference>
<keyword evidence="8 13" id="KW-0460">Magnesium</keyword>
<evidence type="ECO:0000256" key="8">
    <source>
        <dbReference type="ARBA" id="ARBA00022842"/>
    </source>
</evidence>
<comment type="function">
    <text evidence="13">The RuvA-RuvB-RuvC complex processes Holliday junction (HJ) DNA during genetic recombination and DNA repair. Endonuclease that resolves HJ intermediates. Cleaves cruciform DNA by making single-stranded nicks across the HJ at symmetrical positions within the homologous arms, yielding a 5'-phosphate and a 3'-hydroxyl group; requires a central core of homology in the junction. The consensus cleavage sequence is 5'-(A/T)TT(C/G)-3'. Cleavage occurs on the 3'-side of the TT dinucleotide at the point of strand exchange. HJ branch migration catalyzed by RuvA-RuvB allows RuvC to scan DNA until it finds its consensus sequence, where it cleaves and resolves the cruciform DNA.</text>
</comment>
<evidence type="ECO:0000256" key="4">
    <source>
        <dbReference type="ARBA" id="ARBA00022723"/>
    </source>
</evidence>
<organism evidence="14 15">
    <name type="scientific">candidate division WOR-3 bacterium</name>
    <dbReference type="NCBI Taxonomy" id="2052148"/>
    <lineage>
        <taxon>Bacteria</taxon>
        <taxon>Bacteria division WOR-3</taxon>
    </lineage>
</organism>
<dbReference type="CDD" id="cd16962">
    <property type="entry name" value="RuvC"/>
    <property type="match status" value="1"/>
</dbReference>
<dbReference type="SUPFAM" id="SSF53098">
    <property type="entry name" value="Ribonuclease H-like"/>
    <property type="match status" value="1"/>
</dbReference>
<keyword evidence="4 13" id="KW-0479">Metal-binding</keyword>
<feature type="active site" evidence="13">
    <location>
        <position position="63"/>
    </location>
</feature>
<dbReference type="GO" id="GO:0003677">
    <property type="term" value="F:DNA binding"/>
    <property type="evidence" value="ECO:0007669"/>
    <property type="project" value="UniProtKB-KW"/>
</dbReference>
<comment type="cofactor">
    <cofactor evidence="13">
        <name>Mg(2+)</name>
        <dbReference type="ChEBI" id="CHEBI:18420"/>
    </cofactor>
    <text evidence="13">Binds 2 Mg(2+) ion per subunit.</text>
</comment>
<feature type="active site" evidence="13">
    <location>
        <position position="136"/>
    </location>
</feature>